<proteinExistence type="predicted"/>
<sequence>MSCYEDEGNTDTHSRPYICTAATNQTSHLLSMMKRGISYYHQRGIWHDTSNTTNSLLPPKFLSSSMHGLLPPDPCSHTLGDKILQIINLI</sequence>
<reference evidence="1" key="2">
    <citation type="journal article" date="2015" name="Data Brief">
        <title>Shoot transcriptome of the giant reed, Arundo donax.</title>
        <authorList>
            <person name="Barrero R.A."/>
            <person name="Guerrero F.D."/>
            <person name="Moolhuijzen P."/>
            <person name="Goolsby J.A."/>
            <person name="Tidwell J."/>
            <person name="Bellgard S.E."/>
            <person name="Bellgard M.I."/>
        </authorList>
    </citation>
    <scope>NUCLEOTIDE SEQUENCE</scope>
    <source>
        <tissue evidence="1">Shoot tissue taken approximately 20 cm above the soil surface</tissue>
    </source>
</reference>
<organism evidence="1">
    <name type="scientific">Arundo donax</name>
    <name type="common">Giant reed</name>
    <name type="synonym">Donax arundinaceus</name>
    <dbReference type="NCBI Taxonomy" id="35708"/>
    <lineage>
        <taxon>Eukaryota</taxon>
        <taxon>Viridiplantae</taxon>
        <taxon>Streptophyta</taxon>
        <taxon>Embryophyta</taxon>
        <taxon>Tracheophyta</taxon>
        <taxon>Spermatophyta</taxon>
        <taxon>Magnoliopsida</taxon>
        <taxon>Liliopsida</taxon>
        <taxon>Poales</taxon>
        <taxon>Poaceae</taxon>
        <taxon>PACMAD clade</taxon>
        <taxon>Arundinoideae</taxon>
        <taxon>Arundineae</taxon>
        <taxon>Arundo</taxon>
    </lineage>
</organism>
<protein>
    <submittedName>
        <fullName evidence="1">Uncharacterized protein</fullName>
    </submittedName>
</protein>
<name>A0A0A9EQI6_ARUDO</name>
<dbReference type="AlphaFoldDB" id="A0A0A9EQI6"/>
<accession>A0A0A9EQI6</accession>
<dbReference type="EMBL" id="GBRH01195524">
    <property type="protein sequence ID" value="JAE02372.1"/>
    <property type="molecule type" value="Transcribed_RNA"/>
</dbReference>
<evidence type="ECO:0000313" key="1">
    <source>
        <dbReference type="EMBL" id="JAE02372.1"/>
    </source>
</evidence>
<reference evidence="1" key="1">
    <citation type="submission" date="2014-09" db="EMBL/GenBank/DDBJ databases">
        <authorList>
            <person name="Magalhaes I.L.F."/>
            <person name="Oliveira U."/>
            <person name="Santos F.R."/>
            <person name="Vidigal T.H.D.A."/>
            <person name="Brescovit A.D."/>
            <person name="Santos A.J."/>
        </authorList>
    </citation>
    <scope>NUCLEOTIDE SEQUENCE</scope>
    <source>
        <tissue evidence="1">Shoot tissue taken approximately 20 cm above the soil surface</tissue>
    </source>
</reference>